<evidence type="ECO:0000313" key="4">
    <source>
        <dbReference type="Proteomes" id="UP001209803"/>
    </source>
</evidence>
<keyword evidence="4" id="KW-1185">Reference proteome</keyword>
<dbReference type="Proteomes" id="UP001209803">
    <property type="component" value="Chromosome"/>
</dbReference>
<evidence type="ECO:0000259" key="2">
    <source>
        <dbReference type="Pfam" id="PF13577"/>
    </source>
</evidence>
<dbReference type="CDD" id="cd00531">
    <property type="entry name" value="NTF2_like"/>
    <property type="match status" value="1"/>
</dbReference>
<dbReference type="InterPro" id="IPR037401">
    <property type="entry name" value="SnoaL-like"/>
</dbReference>
<dbReference type="SUPFAM" id="SSF54427">
    <property type="entry name" value="NTF2-like"/>
    <property type="match status" value="1"/>
</dbReference>
<protein>
    <submittedName>
        <fullName evidence="3">Nuclear transport factor 2 family protein</fullName>
    </submittedName>
</protein>
<proteinExistence type="predicted"/>
<gene>
    <name evidence="3" type="ORF">K1718_00175</name>
</gene>
<dbReference type="InterPro" id="IPR032710">
    <property type="entry name" value="NTF2-like_dom_sf"/>
</dbReference>
<reference evidence="3 4" key="1">
    <citation type="submission" date="2023-03" db="EMBL/GenBank/DDBJ databases">
        <title>Roseibium porphyridii sp. nov. and Roseibium rhodosorbium sp. nov. isolated from marine algae, Porphyridium cruentum and Rhodosorus marinus, respectively.</title>
        <authorList>
            <person name="Lee M.W."/>
            <person name="Choi B.J."/>
            <person name="Lee J.K."/>
            <person name="Choi D.G."/>
            <person name="Baek J.H."/>
            <person name="Bayburt H."/>
            <person name="Kim J.M."/>
            <person name="Han D.M."/>
            <person name="Kim K.H."/>
            <person name="Jeon C.O."/>
        </authorList>
    </citation>
    <scope>NUCLEOTIDE SEQUENCE [LARGE SCALE GENOMIC DNA]</scope>
    <source>
        <strain evidence="3 4">KMA01</strain>
    </source>
</reference>
<organism evidence="3 4">
    <name type="scientific">Roseibium porphyridii</name>
    <dbReference type="NCBI Taxonomy" id="2866279"/>
    <lineage>
        <taxon>Bacteria</taxon>
        <taxon>Pseudomonadati</taxon>
        <taxon>Pseudomonadota</taxon>
        <taxon>Alphaproteobacteria</taxon>
        <taxon>Hyphomicrobiales</taxon>
        <taxon>Stappiaceae</taxon>
        <taxon>Roseibium</taxon>
    </lineage>
</organism>
<dbReference type="RefSeq" id="WP_265680161.1">
    <property type="nucleotide sequence ID" value="NZ_CP120863.1"/>
</dbReference>
<feature type="chain" id="PRO_5046408630" evidence="1">
    <location>
        <begin position="28"/>
        <end position="178"/>
    </location>
</feature>
<dbReference type="Gene3D" id="3.10.450.50">
    <property type="match status" value="1"/>
</dbReference>
<feature type="domain" description="SnoaL-like" evidence="2">
    <location>
        <begin position="36"/>
        <end position="159"/>
    </location>
</feature>
<dbReference type="EMBL" id="CP120863">
    <property type="protein sequence ID" value="WFE89812.1"/>
    <property type="molecule type" value="Genomic_DNA"/>
</dbReference>
<evidence type="ECO:0000313" key="3">
    <source>
        <dbReference type="EMBL" id="WFE89812.1"/>
    </source>
</evidence>
<name>A0ABY8F2U8_9HYPH</name>
<keyword evidence="1" id="KW-0732">Signal</keyword>
<accession>A0ABY8F2U8</accession>
<dbReference type="Pfam" id="PF13577">
    <property type="entry name" value="SnoaL_4"/>
    <property type="match status" value="1"/>
</dbReference>
<sequence length="178" mass="19281">MEYEMNTRRQLILAASMLPFLPAASLASPGGETGFADRQAINHLLNEYCRTLDAGQIDACAALFENAEFSIEGVAKVQGQQGVMDLFSGIILYEDGTPKTKHVLTNVEISVAVDHGSAKASSYLTVLQRVGEHPLQPIFSGSYSDTFSKDAGKWAFASRVISNPIFGDMSRHLTTPPK</sequence>
<evidence type="ECO:0000256" key="1">
    <source>
        <dbReference type="SAM" id="SignalP"/>
    </source>
</evidence>
<feature type="signal peptide" evidence="1">
    <location>
        <begin position="1"/>
        <end position="27"/>
    </location>
</feature>